<gene>
    <name evidence="6" type="ORF">ACFO3F_12440</name>
</gene>
<protein>
    <submittedName>
        <fullName evidence="6">Glycosyltransferase</fullName>
        <ecNumber evidence="6">2.4.-.-</ecNumber>
    </submittedName>
</protein>
<dbReference type="InterPro" id="IPR029044">
    <property type="entry name" value="Nucleotide-diphossugar_trans"/>
</dbReference>
<comment type="pathway">
    <text evidence="1">Cell wall biogenesis; cell wall polysaccharide biosynthesis.</text>
</comment>
<evidence type="ECO:0000313" key="6">
    <source>
        <dbReference type="EMBL" id="MFC4556060.1"/>
    </source>
</evidence>
<dbReference type="GO" id="GO:0016757">
    <property type="term" value="F:glycosyltransferase activity"/>
    <property type="evidence" value="ECO:0007669"/>
    <property type="project" value="UniProtKB-KW"/>
</dbReference>
<dbReference type="RefSeq" id="WP_122823335.1">
    <property type="nucleotide sequence ID" value="NZ_CP033325.1"/>
</dbReference>
<keyword evidence="7" id="KW-1185">Reference proteome</keyword>
<keyword evidence="3 6" id="KW-0328">Glycosyltransferase</keyword>
<evidence type="ECO:0000256" key="2">
    <source>
        <dbReference type="ARBA" id="ARBA00006739"/>
    </source>
</evidence>
<dbReference type="Proteomes" id="UP001595955">
    <property type="component" value="Unassembled WGS sequence"/>
</dbReference>
<name>A0ABV9DB89_9MICO</name>
<evidence type="ECO:0000256" key="1">
    <source>
        <dbReference type="ARBA" id="ARBA00004776"/>
    </source>
</evidence>
<dbReference type="PANTHER" id="PTHR43179">
    <property type="entry name" value="RHAMNOSYLTRANSFERASE WBBL"/>
    <property type="match status" value="1"/>
</dbReference>
<organism evidence="6 7">
    <name type="scientific">Georgenia faecalis</name>
    <dbReference type="NCBI Taxonomy" id="2483799"/>
    <lineage>
        <taxon>Bacteria</taxon>
        <taxon>Bacillati</taxon>
        <taxon>Actinomycetota</taxon>
        <taxon>Actinomycetes</taxon>
        <taxon>Micrococcales</taxon>
        <taxon>Bogoriellaceae</taxon>
        <taxon>Georgenia</taxon>
    </lineage>
</organism>
<evidence type="ECO:0000313" key="7">
    <source>
        <dbReference type="Proteomes" id="UP001595955"/>
    </source>
</evidence>
<dbReference type="Pfam" id="PF00535">
    <property type="entry name" value="Glycos_transf_2"/>
    <property type="match status" value="1"/>
</dbReference>
<dbReference type="EC" id="2.4.-.-" evidence="6"/>
<dbReference type="PANTHER" id="PTHR43179:SF12">
    <property type="entry name" value="GALACTOFURANOSYLTRANSFERASE GLFT2"/>
    <property type="match status" value="1"/>
</dbReference>
<evidence type="ECO:0000256" key="4">
    <source>
        <dbReference type="ARBA" id="ARBA00022679"/>
    </source>
</evidence>
<evidence type="ECO:0000256" key="3">
    <source>
        <dbReference type="ARBA" id="ARBA00022676"/>
    </source>
</evidence>
<comment type="similarity">
    <text evidence="2">Belongs to the glycosyltransferase 2 family.</text>
</comment>
<sequence length="316" mass="34441">MTDRVVAVVVAYNRRELLQQTLDALAAQTRAADAVVVVDNASTDGSSGVARRHDLGPEVVRLERNTGGAGGFAAGIAHALEGFAADLVWLMDDDTIPTPTALAQLLRAREEYPGRPALLASRAVWHDGREHPMNTPRERPFVAPELRRRAERAGAVPVRTASFVSLLVDAGAVRREGLPMAAYFIWNDDFEYSARLLRHRVGLYVPASVVEHRTKTFGASDVDPGERFYFEIRNKVWMFAHSRAFGLAGTVLYGGSSVRRWVRTIGRSGERGVLVRAGWRGLRDALAARPAPTTRVLADLPVSAAVELVEDGAARG</sequence>
<keyword evidence="4 6" id="KW-0808">Transferase</keyword>
<dbReference type="EMBL" id="JBHSGF010000008">
    <property type="protein sequence ID" value="MFC4556060.1"/>
    <property type="molecule type" value="Genomic_DNA"/>
</dbReference>
<accession>A0ABV9DB89</accession>
<reference evidence="7" key="1">
    <citation type="journal article" date="2019" name="Int. J. Syst. Evol. Microbiol.">
        <title>The Global Catalogue of Microorganisms (GCM) 10K type strain sequencing project: providing services to taxonomists for standard genome sequencing and annotation.</title>
        <authorList>
            <consortium name="The Broad Institute Genomics Platform"/>
            <consortium name="The Broad Institute Genome Sequencing Center for Infectious Disease"/>
            <person name="Wu L."/>
            <person name="Ma J."/>
        </authorList>
    </citation>
    <scope>NUCLEOTIDE SEQUENCE [LARGE SCALE GENOMIC DNA]</scope>
    <source>
        <strain evidence="7">JCM 3369</strain>
    </source>
</reference>
<dbReference type="Gene3D" id="3.90.550.10">
    <property type="entry name" value="Spore Coat Polysaccharide Biosynthesis Protein SpsA, Chain A"/>
    <property type="match status" value="1"/>
</dbReference>
<comment type="caution">
    <text evidence="6">The sequence shown here is derived from an EMBL/GenBank/DDBJ whole genome shotgun (WGS) entry which is preliminary data.</text>
</comment>
<feature type="domain" description="Glycosyltransferase 2-like" evidence="5">
    <location>
        <begin position="8"/>
        <end position="113"/>
    </location>
</feature>
<evidence type="ECO:0000259" key="5">
    <source>
        <dbReference type="Pfam" id="PF00535"/>
    </source>
</evidence>
<proteinExistence type="inferred from homology"/>
<dbReference type="SUPFAM" id="SSF53448">
    <property type="entry name" value="Nucleotide-diphospho-sugar transferases"/>
    <property type="match status" value="1"/>
</dbReference>
<dbReference type="InterPro" id="IPR001173">
    <property type="entry name" value="Glyco_trans_2-like"/>
</dbReference>